<organism evidence="5 6">
    <name type="scientific">Capsaspora owczarzaki (strain ATCC 30864)</name>
    <dbReference type="NCBI Taxonomy" id="595528"/>
    <lineage>
        <taxon>Eukaryota</taxon>
        <taxon>Filasterea</taxon>
        <taxon>Capsaspora</taxon>
    </lineage>
</organism>
<dbReference type="PANTHER" id="PTHR43272:SF32">
    <property type="entry name" value="AMP-DEPENDENT SYNTHETASE_LIGASE DOMAIN-CONTAINING PROTEIN"/>
    <property type="match status" value="1"/>
</dbReference>
<evidence type="ECO:0000256" key="1">
    <source>
        <dbReference type="ARBA" id="ARBA00022598"/>
    </source>
</evidence>
<keyword evidence="6" id="KW-1185">Reference proteome</keyword>
<feature type="domain" description="AMP-dependent synthetase/ligase" evidence="4">
    <location>
        <begin position="36"/>
        <end position="451"/>
    </location>
</feature>
<dbReference type="GO" id="GO:0004467">
    <property type="term" value="F:long-chain fatty acid-CoA ligase activity"/>
    <property type="evidence" value="ECO:0007669"/>
    <property type="project" value="TreeGrafter"/>
</dbReference>
<evidence type="ECO:0000313" key="5">
    <source>
        <dbReference type="EMBL" id="KJE92043.1"/>
    </source>
</evidence>
<dbReference type="Pfam" id="PF23562">
    <property type="entry name" value="AMP-binding_C_3"/>
    <property type="match status" value="1"/>
</dbReference>
<evidence type="ECO:0000313" key="6">
    <source>
        <dbReference type="Proteomes" id="UP000008743"/>
    </source>
</evidence>
<dbReference type="Pfam" id="PF00501">
    <property type="entry name" value="AMP-binding"/>
    <property type="match status" value="1"/>
</dbReference>
<sequence length="645" mass="70468">MPNLFETNPAVPREVTLGTSGFAALPEMTVLDVMRTAVAQFGSKKALVAKRDGKQVSWTFQKYQDDVLRVARALIQLGIDAHSCAGILAFNCPEWNIIELGCMFAAVIPFGIYTTNGEEACQFVLNHAKASIVFVEDAEALKKILAIRAQLPALKAIVQLFGTVEAGHSGIYTFEEFLAKGSAAPASAVEERAKLITPGHCCIVIYTSGTTGEPKAVMISHDSLTWVSRIAQSTYGIRAGTEVFVSFLPLSHVAAQIIDVCLALLSGVETFFAPREALRGQLIETLQEVRPTMFMGVPRVWEKVSEKMREVGEQQTGLKKWIAGWARRTGLAGNMALQDGKSLPAGWWLADKLVFSKVKSALGLDRCRKTFTGAAPISLETITYFLSLDIPLYDIYGMSETTAIITLPEPSTFRSGTCGKLLQGLDVLIDRPDREGNGEILVRGRNLMMGFMNNPDATAAEFTREGFFKTGDIGRFDGEQNLLLTGRIKEIIITANGENVPPLMVEGALKHQIPIISNAMVIGDNRKFLTCLMTLKCELGDDGLPSDRLPSSTLKLFEQLGISGCTTVSAALKNSHVHSFIAEGVQVANRKIANNAQHVQKWRLLPVDFSVYGNELGPTLKLKRRVVMKKYKNVVDEMYEGEGAA</sequence>
<accession>A0A0D2WNN9</accession>
<dbReference type="OrthoDB" id="3633556at2759"/>
<protein>
    <submittedName>
        <fullName evidence="5">Long-chain-fatty-acid-CoA ligase ACSBG2</fullName>
    </submittedName>
</protein>
<dbReference type="RefSeq" id="XP_004363914.1">
    <property type="nucleotide sequence ID" value="XM_004363857.2"/>
</dbReference>
<keyword evidence="1 5" id="KW-0436">Ligase</keyword>
<dbReference type="GO" id="GO:0005783">
    <property type="term" value="C:endoplasmic reticulum"/>
    <property type="evidence" value="ECO:0007669"/>
    <property type="project" value="TreeGrafter"/>
</dbReference>
<dbReference type="SUPFAM" id="SSF56801">
    <property type="entry name" value="Acetyl-CoA synthetase-like"/>
    <property type="match status" value="1"/>
</dbReference>
<dbReference type="eggNOG" id="KOG1256">
    <property type="taxonomic scope" value="Eukaryota"/>
</dbReference>
<dbReference type="InterPro" id="IPR020845">
    <property type="entry name" value="AMP-binding_CS"/>
</dbReference>
<evidence type="ECO:0000256" key="3">
    <source>
        <dbReference type="ARBA" id="ARBA00023098"/>
    </source>
</evidence>
<dbReference type="InParanoid" id="A0A0D2WNN9"/>
<dbReference type="OMA" id="PNAMQGY"/>
<dbReference type="AlphaFoldDB" id="A0A0D2WNN9"/>
<dbReference type="InterPro" id="IPR042099">
    <property type="entry name" value="ANL_N_sf"/>
</dbReference>
<evidence type="ECO:0000256" key="2">
    <source>
        <dbReference type="ARBA" id="ARBA00022832"/>
    </source>
</evidence>
<dbReference type="Proteomes" id="UP000008743">
    <property type="component" value="Unassembled WGS sequence"/>
</dbReference>
<name>A0A0D2WNN9_CAPO3</name>
<dbReference type="PROSITE" id="PS00455">
    <property type="entry name" value="AMP_BINDING"/>
    <property type="match status" value="1"/>
</dbReference>
<dbReference type="Gene3D" id="3.40.50.12780">
    <property type="entry name" value="N-terminal domain of ligase-like"/>
    <property type="match status" value="2"/>
</dbReference>
<evidence type="ECO:0000259" key="4">
    <source>
        <dbReference type="Pfam" id="PF00501"/>
    </source>
</evidence>
<keyword evidence="3" id="KW-0443">Lipid metabolism</keyword>
<dbReference type="InterPro" id="IPR000873">
    <property type="entry name" value="AMP-dep_synth/lig_dom"/>
</dbReference>
<keyword evidence="2" id="KW-0276">Fatty acid metabolism</keyword>
<dbReference type="EMBL" id="KE346363">
    <property type="protein sequence ID" value="KJE92043.1"/>
    <property type="molecule type" value="Genomic_DNA"/>
</dbReference>
<dbReference type="PhylomeDB" id="A0A0D2WNN9"/>
<proteinExistence type="predicted"/>
<dbReference type="GO" id="GO:0016020">
    <property type="term" value="C:membrane"/>
    <property type="evidence" value="ECO:0007669"/>
    <property type="project" value="TreeGrafter"/>
</dbReference>
<dbReference type="STRING" id="595528.A0A0D2WNN9"/>
<dbReference type="PANTHER" id="PTHR43272">
    <property type="entry name" value="LONG-CHAIN-FATTY-ACID--COA LIGASE"/>
    <property type="match status" value="1"/>
</dbReference>
<gene>
    <name evidence="5" type="ORF">CAOG_003075</name>
</gene>
<reference evidence="6" key="1">
    <citation type="submission" date="2011-02" db="EMBL/GenBank/DDBJ databases">
        <title>The Genome Sequence of Capsaspora owczarzaki ATCC 30864.</title>
        <authorList>
            <person name="Russ C."/>
            <person name="Cuomo C."/>
            <person name="Burger G."/>
            <person name="Gray M.W."/>
            <person name="Holland P.W.H."/>
            <person name="King N."/>
            <person name="Lang F.B.F."/>
            <person name="Roger A.J."/>
            <person name="Ruiz-Trillo I."/>
            <person name="Young S.K."/>
            <person name="Zeng Q."/>
            <person name="Gargeya S."/>
            <person name="Alvarado L."/>
            <person name="Berlin A."/>
            <person name="Chapman S.B."/>
            <person name="Chen Z."/>
            <person name="Freedman E."/>
            <person name="Gellesch M."/>
            <person name="Goldberg J."/>
            <person name="Griggs A."/>
            <person name="Gujja S."/>
            <person name="Heilman E."/>
            <person name="Heiman D."/>
            <person name="Howarth C."/>
            <person name="Mehta T."/>
            <person name="Neiman D."/>
            <person name="Pearson M."/>
            <person name="Roberts A."/>
            <person name="Saif S."/>
            <person name="Shea T."/>
            <person name="Shenoy N."/>
            <person name="Sisk P."/>
            <person name="Stolte C."/>
            <person name="Sykes S."/>
            <person name="White J."/>
            <person name="Yandava C."/>
            <person name="Haas B."/>
            <person name="Nusbaum C."/>
            <person name="Birren B."/>
        </authorList>
    </citation>
    <scope>NUCLEOTIDE SEQUENCE</scope>
    <source>
        <strain evidence="6">ATCC 30864</strain>
    </source>
</reference>